<protein>
    <submittedName>
        <fullName evidence="1">MerR family transcriptional regulator</fullName>
    </submittedName>
</protein>
<dbReference type="RefSeq" id="WP_369074363.1">
    <property type="nucleotide sequence ID" value="NZ_JAAVJR010001100.1"/>
</dbReference>
<organism evidence="1 2">
    <name type="scientific">Salinimicrobium oceani</name>
    <dbReference type="NCBI Taxonomy" id="2722702"/>
    <lineage>
        <taxon>Bacteria</taxon>
        <taxon>Pseudomonadati</taxon>
        <taxon>Bacteroidota</taxon>
        <taxon>Flavobacteriia</taxon>
        <taxon>Flavobacteriales</taxon>
        <taxon>Flavobacteriaceae</taxon>
        <taxon>Salinimicrobium</taxon>
    </lineage>
</organism>
<dbReference type="SUPFAM" id="SSF52242">
    <property type="entry name" value="Cobalamin (vitamin B12)-binding domain"/>
    <property type="match status" value="1"/>
</dbReference>
<name>A0ABX1D821_9FLAO</name>
<accession>A0ABX1D821</accession>
<dbReference type="Gene3D" id="1.10.1240.10">
    <property type="entry name" value="Methionine synthase domain"/>
    <property type="match status" value="1"/>
</dbReference>
<dbReference type="InterPro" id="IPR036594">
    <property type="entry name" value="Meth_synthase_dom"/>
</dbReference>
<gene>
    <name evidence="1" type="ORF">HC175_20965</name>
</gene>
<reference evidence="1 2" key="1">
    <citation type="submission" date="2020-03" db="EMBL/GenBank/DDBJ databases">
        <title>Salinimicrobium sp. nov, isolated from SCS.</title>
        <authorList>
            <person name="Cao W.R."/>
        </authorList>
    </citation>
    <scope>NUCLEOTIDE SEQUENCE [LARGE SCALE GENOMIC DNA]</scope>
    <source>
        <strain evidence="2">J15B91</strain>
    </source>
</reference>
<dbReference type="Proteomes" id="UP000703674">
    <property type="component" value="Unassembled WGS sequence"/>
</dbReference>
<dbReference type="InterPro" id="IPR036724">
    <property type="entry name" value="Cobalamin-bd_sf"/>
</dbReference>
<dbReference type="Gene3D" id="3.40.50.280">
    <property type="entry name" value="Cobalamin-binding domain"/>
    <property type="match status" value="1"/>
</dbReference>
<comment type="caution">
    <text evidence="1">The sequence shown here is derived from an EMBL/GenBank/DDBJ whole genome shotgun (WGS) entry which is preliminary data.</text>
</comment>
<evidence type="ECO:0000313" key="1">
    <source>
        <dbReference type="EMBL" id="NJW55389.1"/>
    </source>
</evidence>
<sequence length="107" mass="12298">MLKTYVEVIHPLLNRIGLMWSADEIPPAHEHYISNLLRQQISTAIDSPPVEKAEKETWLLFLPEDEFHELGLLFSNYYLRSKGKRVIYLGANVPLSSVVHALEEVDI</sequence>
<evidence type="ECO:0000313" key="2">
    <source>
        <dbReference type="Proteomes" id="UP000703674"/>
    </source>
</evidence>
<keyword evidence="2" id="KW-1185">Reference proteome</keyword>
<feature type="non-terminal residue" evidence="1">
    <location>
        <position position="107"/>
    </location>
</feature>
<proteinExistence type="predicted"/>
<dbReference type="EMBL" id="JAAVJR010001100">
    <property type="protein sequence ID" value="NJW55389.1"/>
    <property type="molecule type" value="Genomic_DNA"/>
</dbReference>